<dbReference type="Pfam" id="PF13432">
    <property type="entry name" value="TPR_16"/>
    <property type="match status" value="2"/>
</dbReference>
<dbReference type="CDD" id="cd02947">
    <property type="entry name" value="TRX_family"/>
    <property type="match status" value="1"/>
</dbReference>
<feature type="region of interest" description="Disordered" evidence="2">
    <location>
        <begin position="34"/>
        <end position="163"/>
    </location>
</feature>
<organism evidence="4 5">
    <name type="scientific">Sphagnum jensenii</name>
    <dbReference type="NCBI Taxonomy" id="128206"/>
    <lineage>
        <taxon>Eukaryota</taxon>
        <taxon>Viridiplantae</taxon>
        <taxon>Streptophyta</taxon>
        <taxon>Embryophyta</taxon>
        <taxon>Bryophyta</taxon>
        <taxon>Sphagnophytina</taxon>
        <taxon>Sphagnopsida</taxon>
        <taxon>Sphagnales</taxon>
        <taxon>Sphagnaceae</taxon>
        <taxon>Sphagnum</taxon>
    </lineage>
</organism>
<dbReference type="PANTHER" id="PTHR46050:SF29">
    <property type="entry name" value="TPR REPEAT-CONTAINING THIOREDOXIN TTL4"/>
    <property type="match status" value="1"/>
</dbReference>
<feature type="region of interest" description="Disordered" evidence="2">
    <location>
        <begin position="318"/>
        <end position="391"/>
    </location>
</feature>
<dbReference type="Pfam" id="PF00085">
    <property type="entry name" value="Thioredoxin"/>
    <property type="match status" value="1"/>
</dbReference>
<dbReference type="PANTHER" id="PTHR46050">
    <property type="entry name" value="TPR REPEAT-CONTAINING THIOREDOXIN"/>
    <property type="match status" value="1"/>
</dbReference>
<feature type="compositionally biased region" description="Basic residues" evidence="2">
    <location>
        <begin position="89"/>
        <end position="98"/>
    </location>
</feature>
<feature type="compositionally biased region" description="Low complexity" evidence="2">
    <location>
        <begin position="181"/>
        <end position="194"/>
    </location>
</feature>
<dbReference type="InterPro" id="IPR011990">
    <property type="entry name" value="TPR-like_helical_dom_sf"/>
</dbReference>
<accession>A0ABP1AM01</accession>
<evidence type="ECO:0000259" key="3">
    <source>
        <dbReference type="Pfam" id="PF00085"/>
    </source>
</evidence>
<keyword evidence="1" id="KW-0802">TPR repeat</keyword>
<protein>
    <recommendedName>
        <fullName evidence="3">Thioredoxin domain-containing protein</fullName>
    </recommendedName>
</protein>
<feature type="region of interest" description="Disordered" evidence="2">
    <location>
        <begin position="181"/>
        <end position="217"/>
    </location>
</feature>
<evidence type="ECO:0000256" key="1">
    <source>
        <dbReference type="PROSITE-ProRule" id="PRU00339"/>
    </source>
</evidence>
<feature type="region of interest" description="Disordered" evidence="2">
    <location>
        <begin position="1"/>
        <end position="22"/>
    </location>
</feature>
<sequence>MAACQAEKTFVPPGGVGGGFDVFSGKVVQQRKLERFKSGGTWSRSNSGSGLSDTNSRSIGRSKSRDSDTSKKLGSEEFHGDKLTDHHRQQQQRQHKKQQKPEEGGVKKNGGRISGRDPDTPARASRFSSASTTTPRFSAVATTIKHEQQEEETTPPPASTNIHVQTVVESSPRTLIRNAAAPSAAAPNLSFLPPQATAAGGKPISARGETDSQAPPTPRLEAIAETPRLIRHARSTSSFLTPYNSSVVGLAAGSVGSGSITTSSAPGTREGSRVLVHGITHKRTSSEVAGSLRTSSAGSLITTGSNGMIHQDHIRLKPASSDAEHGGAGHLRSESGRFSSSSDSAGGRNPNKDPSVGSPESSAGDGSPIASEEKKLVTTTTTTTGLNAGVQGLRKVESWPAASPATPGGGTPRLRCWSGNIGNLGGGGGLSNGAGGSAASLISGTTATPLKVVAASNGTAASSTTSGPTLPTGNISGLGSNDKVMYAGGGGHPVRATAAGNKETTVKVHTPRTSGVGLVFGVQSGGKDQTMKVETAARGASAAADSSVAGRGNIFAVGESLLIKRMLSSVDPEEIKKVGNDQYKKGNFAEALSLYDRAIQLSPGQASYHSNRAAALTGLGRLAEAVQECEKAIKLNSSSVRAHQRLATLCLRLGRLEGAKKHLQIAAQQHIDMGDMQRVVEKVEKHLQNCYNARSAADWSAVVREMDAAIVAGADSAPQLFALKAEAFLKLHKYEEADILLATAHKIESGLSKSTSIQADIRTLLVQAQVDMTLGRFEGAVTAAEKAVYFDPQNAEASHTLKRARAVAAARTTGNDLYKAGRVQEASVAYSEGLQYNPTNAILLCNRAACRSKLGHYEKAVEDCNAALDAQPYYTKALLRRAHSYSKMERWDQSLKDYEALRKEMPANRDVERALFEVQAAIKKLRGSATEPKKQFGFEVDVCSNDQLREAISNHGIAVVQFNTRWSEGCRQMASVVEQLYKLNPTVNFFKVDIEANPYLAKAENVDSVPTFKIYKNGFKVMELPNPTPHALENALSHLCKY</sequence>
<feature type="repeat" description="TPR" evidence="1">
    <location>
        <begin position="572"/>
        <end position="605"/>
    </location>
</feature>
<dbReference type="InterPro" id="IPR044534">
    <property type="entry name" value="TTL1-4"/>
</dbReference>
<reference evidence="4" key="1">
    <citation type="submission" date="2024-03" db="EMBL/GenBank/DDBJ databases">
        <authorList>
            <consortium name="ELIXIR-Norway"/>
            <consortium name="Elixir Norway"/>
        </authorList>
    </citation>
    <scope>NUCLEOTIDE SEQUENCE</scope>
</reference>
<dbReference type="InterPro" id="IPR036249">
    <property type="entry name" value="Thioredoxin-like_sf"/>
</dbReference>
<dbReference type="EMBL" id="OZ023714">
    <property type="protein sequence ID" value="CAK9863562.1"/>
    <property type="molecule type" value="Genomic_DNA"/>
</dbReference>
<feature type="domain" description="Thioredoxin" evidence="3">
    <location>
        <begin position="942"/>
        <end position="1032"/>
    </location>
</feature>
<name>A0ABP1AM01_9BRYO</name>
<feature type="compositionally biased region" description="Low complexity" evidence="2">
    <location>
        <begin position="336"/>
        <end position="348"/>
    </location>
</feature>
<evidence type="ECO:0000256" key="2">
    <source>
        <dbReference type="SAM" id="MobiDB-lite"/>
    </source>
</evidence>
<feature type="compositionally biased region" description="Low complexity" evidence="2">
    <location>
        <begin position="121"/>
        <end position="139"/>
    </location>
</feature>
<feature type="compositionally biased region" description="Basic and acidic residues" evidence="2">
    <location>
        <begin position="63"/>
        <end position="88"/>
    </location>
</feature>
<dbReference type="SMART" id="SM00028">
    <property type="entry name" value="TPR"/>
    <property type="match status" value="8"/>
</dbReference>
<proteinExistence type="predicted"/>
<feature type="compositionally biased region" description="Polar residues" evidence="2">
    <location>
        <begin position="40"/>
        <end position="59"/>
    </location>
</feature>
<dbReference type="InterPro" id="IPR019734">
    <property type="entry name" value="TPR_rpt"/>
</dbReference>
<dbReference type="Gene3D" id="1.25.40.10">
    <property type="entry name" value="Tetratricopeptide repeat domain"/>
    <property type="match status" value="1"/>
</dbReference>
<gene>
    <name evidence="4" type="ORF">CSSPJE1EN2_LOCUS6557</name>
</gene>
<dbReference type="InterPro" id="IPR013766">
    <property type="entry name" value="Thioredoxin_domain"/>
</dbReference>
<keyword evidence="5" id="KW-1185">Reference proteome</keyword>
<feature type="compositionally biased region" description="Basic and acidic residues" evidence="2">
    <location>
        <begin position="322"/>
        <end position="335"/>
    </location>
</feature>
<dbReference type="SUPFAM" id="SSF48452">
    <property type="entry name" value="TPR-like"/>
    <property type="match status" value="2"/>
</dbReference>
<evidence type="ECO:0000313" key="5">
    <source>
        <dbReference type="Proteomes" id="UP001497522"/>
    </source>
</evidence>
<dbReference type="Gene3D" id="3.40.30.10">
    <property type="entry name" value="Glutaredoxin"/>
    <property type="match status" value="1"/>
</dbReference>
<dbReference type="SUPFAM" id="SSF52833">
    <property type="entry name" value="Thioredoxin-like"/>
    <property type="match status" value="1"/>
</dbReference>
<evidence type="ECO:0000313" key="4">
    <source>
        <dbReference type="EMBL" id="CAK9863562.1"/>
    </source>
</evidence>
<dbReference type="Proteomes" id="UP001497522">
    <property type="component" value="Chromosome 13"/>
</dbReference>
<dbReference type="PROSITE" id="PS50005">
    <property type="entry name" value="TPR"/>
    <property type="match status" value="1"/>
</dbReference>